<dbReference type="PROSITE" id="PS50975">
    <property type="entry name" value="ATP_GRASP"/>
    <property type="match status" value="1"/>
</dbReference>
<keyword evidence="7 17" id="KW-0547">Nucleotide-binding</keyword>
<keyword evidence="6 18" id="KW-0479">Metal-binding</keyword>
<comment type="cofactor">
    <cofactor evidence="18">
        <name>Mg(2+)</name>
        <dbReference type="ChEBI" id="CHEBI:18420"/>
    </cofactor>
    <cofactor evidence="18">
        <name>Mn(2+)</name>
        <dbReference type="ChEBI" id="CHEBI:29035"/>
    </cofactor>
    <text evidence="18">Binds 2 magnesium or manganese ions per subunit.</text>
</comment>
<feature type="binding site" evidence="17">
    <location>
        <position position="135"/>
    </location>
    <ligand>
        <name>ATP</name>
        <dbReference type="ChEBI" id="CHEBI:30616"/>
    </ligand>
</feature>
<dbReference type="InterPro" id="IPR011127">
    <property type="entry name" value="Dala_Dala_lig_N"/>
</dbReference>
<evidence type="ECO:0000256" key="11">
    <source>
        <dbReference type="ARBA" id="ARBA00022984"/>
    </source>
</evidence>
<dbReference type="EMBL" id="LKAJ02000001">
    <property type="protein sequence ID" value="MCS5710598.1"/>
    <property type="molecule type" value="Genomic_DNA"/>
</dbReference>
<dbReference type="FunFam" id="3.30.470.20:FF:000008">
    <property type="entry name" value="D-alanine--D-alanine ligase"/>
    <property type="match status" value="1"/>
</dbReference>
<dbReference type="Pfam" id="PF01820">
    <property type="entry name" value="Dala_Dala_lig_N"/>
    <property type="match status" value="1"/>
</dbReference>
<dbReference type="AlphaFoldDB" id="A0A0Q9YLR5"/>
<evidence type="ECO:0000256" key="6">
    <source>
        <dbReference type="ARBA" id="ARBA00022723"/>
    </source>
</evidence>
<dbReference type="Proteomes" id="UP000051497">
    <property type="component" value="Unassembled WGS sequence"/>
</dbReference>
<dbReference type="EMBL" id="LKAJ01000003">
    <property type="protein sequence ID" value="KRG21709.1"/>
    <property type="molecule type" value="Genomic_DNA"/>
</dbReference>
<evidence type="ECO:0000313" key="21">
    <source>
        <dbReference type="EMBL" id="KRG21709.1"/>
    </source>
</evidence>
<keyword evidence="11 15" id="KW-0573">Peptidoglycan synthesis</keyword>
<keyword evidence="13 15" id="KW-0961">Cell wall biogenesis/degradation</keyword>
<dbReference type="SUPFAM" id="SSF52440">
    <property type="entry name" value="PreATP-grasp domain"/>
    <property type="match status" value="1"/>
</dbReference>
<feature type="binding site" evidence="18">
    <location>
        <position position="311"/>
    </location>
    <ligand>
        <name>Mg(2+)</name>
        <dbReference type="ChEBI" id="CHEBI:18420"/>
        <label>2</label>
    </ligand>
</feature>
<evidence type="ECO:0000256" key="16">
    <source>
        <dbReference type="PIRSR" id="PIRSR039102-1"/>
    </source>
</evidence>
<dbReference type="GO" id="GO:0009252">
    <property type="term" value="P:peptidoglycan biosynthetic process"/>
    <property type="evidence" value="ECO:0007669"/>
    <property type="project" value="UniProtKB-UniRule"/>
</dbReference>
<comment type="pathway">
    <text evidence="3 15">Cell wall biogenesis; peptidoglycan biosynthesis.</text>
</comment>
<feature type="binding site" evidence="18">
    <location>
        <position position="309"/>
    </location>
    <ligand>
        <name>Mg(2+)</name>
        <dbReference type="ChEBI" id="CHEBI:18420"/>
        <label>1</label>
    </ligand>
</feature>
<comment type="catalytic activity">
    <reaction evidence="14 15">
        <text>2 D-alanine + ATP = D-alanyl-D-alanine + ADP + phosphate + H(+)</text>
        <dbReference type="Rhea" id="RHEA:11224"/>
        <dbReference type="ChEBI" id="CHEBI:15378"/>
        <dbReference type="ChEBI" id="CHEBI:30616"/>
        <dbReference type="ChEBI" id="CHEBI:43474"/>
        <dbReference type="ChEBI" id="CHEBI:57416"/>
        <dbReference type="ChEBI" id="CHEBI:57822"/>
        <dbReference type="ChEBI" id="CHEBI:456216"/>
        <dbReference type="EC" id="6.3.2.4"/>
    </reaction>
</comment>
<comment type="similarity">
    <text evidence="4 15">Belongs to the D-alanine--D-alanine ligase family.</text>
</comment>
<dbReference type="PROSITE" id="PS00844">
    <property type="entry name" value="DALA_DALA_LIGASE_2"/>
    <property type="match status" value="1"/>
</dbReference>
<dbReference type="InterPro" id="IPR000291">
    <property type="entry name" value="D-Ala_lig_Van_CS"/>
</dbReference>
<dbReference type="InterPro" id="IPR013815">
    <property type="entry name" value="ATP_grasp_subdomain_1"/>
</dbReference>
<evidence type="ECO:0000256" key="3">
    <source>
        <dbReference type="ARBA" id="ARBA00004752"/>
    </source>
</evidence>
<gene>
    <name evidence="21" type="primary">ddlA</name>
    <name evidence="15" type="synonym">ddl</name>
    <name evidence="22" type="ORF">HT99x_004090</name>
    <name evidence="21" type="ORF">HT99x_00900</name>
</gene>
<evidence type="ECO:0000256" key="14">
    <source>
        <dbReference type="ARBA" id="ARBA00047614"/>
    </source>
</evidence>
<dbReference type="InterPro" id="IPR005905">
    <property type="entry name" value="D_ala_D_ala"/>
</dbReference>
<feature type="binding site" evidence="18">
    <location>
        <position position="296"/>
    </location>
    <ligand>
        <name>Mg(2+)</name>
        <dbReference type="ChEBI" id="CHEBI:18420"/>
        <label>1</label>
    </ligand>
</feature>
<keyword evidence="5 15" id="KW-0436">Ligase</keyword>
<feature type="binding site" evidence="17">
    <location>
        <begin position="215"/>
        <end position="222"/>
    </location>
    <ligand>
        <name>ATP</name>
        <dbReference type="ChEBI" id="CHEBI:30616"/>
    </ligand>
</feature>
<keyword evidence="15" id="KW-0963">Cytoplasm</keyword>
<dbReference type="PATRIC" id="fig|1590043.3.peg.905"/>
<dbReference type="InterPro" id="IPR011761">
    <property type="entry name" value="ATP-grasp"/>
</dbReference>
<feature type="binding site" evidence="17">
    <location>
        <begin position="185"/>
        <end position="186"/>
    </location>
    <ligand>
        <name>ATP</name>
        <dbReference type="ChEBI" id="CHEBI:30616"/>
    </ligand>
</feature>
<evidence type="ECO:0000256" key="9">
    <source>
        <dbReference type="ARBA" id="ARBA00022842"/>
    </source>
</evidence>
<evidence type="ECO:0000256" key="19">
    <source>
        <dbReference type="PROSITE-ProRule" id="PRU00409"/>
    </source>
</evidence>
<dbReference type="PROSITE" id="PS00843">
    <property type="entry name" value="DALA_DALA_LIGASE_1"/>
    <property type="match status" value="1"/>
</dbReference>
<reference evidence="21" key="1">
    <citation type="submission" date="2015-09" db="EMBL/GenBank/DDBJ databases">
        <title>Draft Genome Sequences of Two Novel Amoeba-resistant Intranuclear Bacteria, Candidatus Berkiella cookevillensis and Candidatus Berkiella aquae.</title>
        <authorList>
            <person name="Mehari Y.T."/>
            <person name="Arivett B.A."/>
            <person name="Farone A.L."/>
            <person name="Gunderson J.H."/>
            <person name="Farone M.B."/>
        </authorList>
    </citation>
    <scope>NUCLEOTIDE SEQUENCE [LARGE SCALE GENOMIC DNA]</scope>
    <source>
        <strain evidence="21">HT99</strain>
    </source>
</reference>
<dbReference type="Gene3D" id="3.30.470.20">
    <property type="entry name" value="ATP-grasp fold, B domain"/>
    <property type="match status" value="1"/>
</dbReference>
<evidence type="ECO:0000256" key="4">
    <source>
        <dbReference type="ARBA" id="ARBA00010871"/>
    </source>
</evidence>
<dbReference type="Pfam" id="PF07478">
    <property type="entry name" value="Dala_Dala_lig_C"/>
    <property type="match status" value="1"/>
</dbReference>
<dbReference type="PANTHER" id="PTHR23132:SF25">
    <property type="entry name" value="D-ALANINE--D-ALANINE LIGASE A"/>
    <property type="match status" value="1"/>
</dbReference>
<evidence type="ECO:0000256" key="18">
    <source>
        <dbReference type="PIRSR" id="PIRSR039102-3"/>
    </source>
</evidence>
<organism evidence="21">
    <name type="scientific">Candidatus Berkiella aquae</name>
    <dbReference type="NCBI Taxonomy" id="295108"/>
    <lineage>
        <taxon>Bacteria</taxon>
        <taxon>Pseudomonadati</taxon>
        <taxon>Pseudomonadota</taxon>
        <taxon>Gammaproteobacteria</taxon>
        <taxon>Candidatus Berkiellales</taxon>
        <taxon>Candidatus Berkiellaceae</taxon>
        <taxon>Candidatus Berkiella</taxon>
    </lineage>
</organism>
<sequence length="375" mass="41149">MKNILVICGGKSAEHEVSLLSARNIVSAMDRTAFLPIPIVISRSGSWHVLNEAAFFDEHSDFDQVILSGEICTLMRLPEQTILLTLSGKQIAVDAAFPLVHGPMGEDGTLQGLLEMMDIPYVGSGVLSSAIGMDKDMLKQVLAKHDIPVGPLVTISNPEAIPSFADVSKQLDSQVLFIKPAVMGSSVGISKVSTKEQYEAAVEQAFLYSFKVLVEKYLPGREVECSVLGNQDPIASCVGEIVPHHEFYSYEAKYLDPNGAELIIPAKLPEQIAQEVRQLAIRTFKAIECKGFARVDFFVSDHNKVYVNEINTIPGFTAISMYPKMWEASGLAYRQLISKLIELAYEEYASKQTIHLCPDVALPEKSNEPLVQTAS</sequence>
<dbReference type="NCBIfam" id="NF002378">
    <property type="entry name" value="PRK01372.1"/>
    <property type="match status" value="1"/>
</dbReference>
<dbReference type="NCBIfam" id="NF002528">
    <property type="entry name" value="PRK01966.1-4"/>
    <property type="match status" value="1"/>
</dbReference>
<feature type="binding site" evidence="18">
    <location>
        <position position="309"/>
    </location>
    <ligand>
        <name>Mg(2+)</name>
        <dbReference type="ChEBI" id="CHEBI:18420"/>
        <label>2</label>
    </ligand>
</feature>
<dbReference type="OrthoDB" id="9813261at2"/>
<dbReference type="GO" id="GO:0008716">
    <property type="term" value="F:D-alanine-D-alanine ligase activity"/>
    <property type="evidence" value="ECO:0007669"/>
    <property type="project" value="UniProtKB-UniRule"/>
</dbReference>
<dbReference type="GO" id="GO:0005524">
    <property type="term" value="F:ATP binding"/>
    <property type="evidence" value="ECO:0007669"/>
    <property type="project" value="UniProtKB-UniRule"/>
</dbReference>
<evidence type="ECO:0000313" key="22">
    <source>
        <dbReference type="EMBL" id="MCS5710598.1"/>
    </source>
</evidence>
<dbReference type="PANTHER" id="PTHR23132">
    <property type="entry name" value="D-ALANINE--D-ALANINE LIGASE"/>
    <property type="match status" value="1"/>
</dbReference>
<dbReference type="InterPro" id="IPR011095">
    <property type="entry name" value="Dala_Dala_lig_C"/>
</dbReference>
<feature type="active site" evidence="16">
    <location>
        <position position="185"/>
    </location>
</feature>
<proteinExistence type="inferred from homology"/>
<dbReference type="GO" id="GO:0008360">
    <property type="term" value="P:regulation of cell shape"/>
    <property type="evidence" value="ECO:0007669"/>
    <property type="project" value="UniProtKB-KW"/>
</dbReference>
<evidence type="ECO:0000256" key="8">
    <source>
        <dbReference type="ARBA" id="ARBA00022840"/>
    </source>
</evidence>
<comment type="function">
    <text evidence="2 15">Cell wall formation.</text>
</comment>
<evidence type="ECO:0000256" key="2">
    <source>
        <dbReference type="ARBA" id="ARBA00003921"/>
    </source>
</evidence>
<keyword evidence="10 15" id="KW-0133">Cell shape</keyword>
<evidence type="ECO:0000256" key="10">
    <source>
        <dbReference type="ARBA" id="ARBA00022960"/>
    </source>
</evidence>
<evidence type="ECO:0000256" key="17">
    <source>
        <dbReference type="PIRSR" id="PIRSR039102-2"/>
    </source>
</evidence>
<dbReference type="UniPathway" id="UPA00219"/>
<feature type="domain" description="ATP-grasp" evidence="20">
    <location>
        <begin position="139"/>
        <end position="342"/>
    </location>
</feature>
<reference evidence="22" key="2">
    <citation type="journal article" date="2016" name="Genome Announc.">
        <title>Draft Genome Sequences of Two Novel Amoeba-Resistant Intranuclear Bacteria, 'Candidatus Berkiella cookevillensis' and 'Candidatus Berkiella aquae'.</title>
        <authorList>
            <person name="Mehari Y.T."/>
            <person name="Arivett B.A."/>
            <person name="Farone A.L."/>
            <person name="Gunderson J.H."/>
            <person name="Farone M.B."/>
        </authorList>
    </citation>
    <scope>NUCLEOTIDE SEQUENCE</scope>
    <source>
        <strain evidence="22">HT99</strain>
    </source>
</reference>
<comment type="caution">
    <text evidence="21">The sequence shown here is derived from an EMBL/GenBank/DDBJ whole genome shotgun (WGS) entry which is preliminary data.</text>
</comment>
<feature type="active site" evidence="16">
    <location>
        <position position="320"/>
    </location>
</feature>
<dbReference type="InterPro" id="IPR016185">
    <property type="entry name" value="PreATP-grasp_dom_sf"/>
</dbReference>
<evidence type="ECO:0000256" key="5">
    <source>
        <dbReference type="ARBA" id="ARBA00022598"/>
    </source>
</evidence>
<dbReference type="NCBIfam" id="TIGR01205">
    <property type="entry name" value="D_ala_D_alaTIGR"/>
    <property type="match status" value="1"/>
</dbReference>
<dbReference type="Gene3D" id="3.30.1490.20">
    <property type="entry name" value="ATP-grasp fold, A domain"/>
    <property type="match status" value="1"/>
</dbReference>
<name>A0A0Q9YLR5_9GAMM</name>
<evidence type="ECO:0000256" key="13">
    <source>
        <dbReference type="ARBA" id="ARBA00023316"/>
    </source>
</evidence>
<protein>
    <recommendedName>
        <fullName evidence="15">D-alanine--D-alanine ligase</fullName>
        <ecNumber evidence="15">6.3.2.4</ecNumber>
    </recommendedName>
    <alternativeName>
        <fullName evidence="15">D-Ala-D-Ala ligase</fullName>
    </alternativeName>
    <alternativeName>
        <fullName evidence="15">D-alanylalanine synthetase</fullName>
    </alternativeName>
</protein>
<dbReference type="SUPFAM" id="SSF56059">
    <property type="entry name" value="Glutathione synthetase ATP-binding domain-like"/>
    <property type="match status" value="1"/>
</dbReference>
<reference evidence="22" key="3">
    <citation type="submission" date="2021-06" db="EMBL/GenBank/DDBJ databases">
        <title>Genomic Description and Analysis of Intracellular Bacteria, Candidatus Berkiella cookevillensis and Candidatus Berkiella aquae.</title>
        <authorList>
            <person name="Kidane D.T."/>
            <person name="Mehari Y.T."/>
            <person name="Rice F.C."/>
            <person name="Arivett B.A."/>
            <person name="Farone A.L."/>
            <person name="Berk S.G."/>
            <person name="Farone M.B."/>
        </authorList>
    </citation>
    <scope>NUCLEOTIDE SEQUENCE</scope>
    <source>
        <strain evidence="22">HT99</strain>
    </source>
</reference>
<keyword evidence="9 18" id="KW-0460">Magnesium</keyword>
<feature type="active site" evidence="16">
    <location>
        <position position="14"/>
    </location>
</feature>
<dbReference type="STRING" id="295108.HT99x_00900"/>
<evidence type="ECO:0000259" key="20">
    <source>
        <dbReference type="PROSITE" id="PS50975"/>
    </source>
</evidence>
<accession>A0A0Q9YLR5</accession>
<evidence type="ECO:0000256" key="15">
    <source>
        <dbReference type="HAMAP-Rule" id="MF_00047"/>
    </source>
</evidence>
<dbReference type="EC" id="6.3.2.4" evidence="15"/>
<dbReference type="Gene3D" id="3.40.50.20">
    <property type="match status" value="1"/>
</dbReference>
<feature type="binding site" evidence="17">
    <location>
        <begin position="308"/>
        <end position="309"/>
    </location>
    <ligand>
        <name>ATP</name>
        <dbReference type="ChEBI" id="CHEBI:30616"/>
    </ligand>
</feature>
<dbReference type="PIRSF" id="PIRSF039102">
    <property type="entry name" value="Ddl/VanB"/>
    <property type="match status" value="1"/>
</dbReference>
<dbReference type="GO" id="GO:0071555">
    <property type="term" value="P:cell wall organization"/>
    <property type="evidence" value="ECO:0007669"/>
    <property type="project" value="UniProtKB-KW"/>
</dbReference>
<evidence type="ECO:0000313" key="23">
    <source>
        <dbReference type="Proteomes" id="UP000051497"/>
    </source>
</evidence>
<evidence type="ECO:0000256" key="1">
    <source>
        <dbReference type="ARBA" id="ARBA00001936"/>
    </source>
</evidence>
<keyword evidence="12 18" id="KW-0464">Manganese</keyword>
<comment type="subcellular location">
    <subcellularLocation>
        <location evidence="15">Cytoplasm</location>
    </subcellularLocation>
</comment>
<keyword evidence="8 19" id="KW-0067">ATP-binding</keyword>
<evidence type="ECO:0000256" key="12">
    <source>
        <dbReference type="ARBA" id="ARBA00023211"/>
    </source>
</evidence>
<dbReference type="GO" id="GO:0046872">
    <property type="term" value="F:metal ion binding"/>
    <property type="evidence" value="ECO:0007669"/>
    <property type="project" value="UniProtKB-KW"/>
</dbReference>
<feature type="binding site" evidence="17">
    <location>
        <begin position="177"/>
        <end position="179"/>
    </location>
    <ligand>
        <name>ATP</name>
        <dbReference type="ChEBI" id="CHEBI:30616"/>
    </ligand>
</feature>
<dbReference type="GO" id="GO:0005829">
    <property type="term" value="C:cytosol"/>
    <property type="evidence" value="ECO:0007669"/>
    <property type="project" value="TreeGrafter"/>
</dbReference>
<dbReference type="HAMAP" id="MF_00047">
    <property type="entry name" value="Dala_Dala_lig"/>
    <property type="match status" value="1"/>
</dbReference>
<dbReference type="RefSeq" id="WP_075065542.1">
    <property type="nucleotide sequence ID" value="NZ_LKAJ02000001.1"/>
</dbReference>
<comment type="cofactor">
    <cofactor evidence="1">
        <name>Mn(2+)</name>
        <dbReference type="ChEBI" id="CHEBI:29035"/>
    </cofactor>
</comment>
<keyword evidence="23" id="KW-1185">Reference proteome</keyword>
<evidence type="ECO:0000256" key="7">
    <source>
        <dbReference type="ARBA" id="ARBA00022741"/>
    </source>
</evidence>